<accession>A0A382WEA5</accession>
<keyword evidence="2" id="KW-0067">ATP-binding</keyword>
<dbReference type="AlphaFoldDB" id="A0A382WEA5"/>
<name>A0A382WEA5_9ZZZZ</name>
<dbReference type="Gene3D" id="3.40.50.300">
    <property type="entry name" value="P-loop containing nucleotide triphosphate hydrolases"/>
    <property type="match status" value="1"/>
</dbReference>
<dbReference type="NCBIfam" id="TIGR01007">
    <property type="entry name" value="eps_fam"/>
    <property type="match status" value="1"/>
</dbReference>
<dbReference type="Pfam" id="PF10609">
    <property type="entry name" value="ParA"/>
    <property type="match status" value="1"/>
</dbReference>
<dbReference type="InterPro" id="IPR050445">
    <property type="entry name" value="Bact_polysacc_biosynth/exp"/>
</dbReference>
<keyword evidence="1" id="KW-0547">Nucleotide-binding</keyword>
<dbReference type="CDD" id="cd05387">
    <property type="entry name" value="BY-kinase"/>
    <property type="match status" value="1"/>
</dbReference>
<dbReference type="SUPFAM" id="SSF52540">
    <property type="entry name" value="P-loop containing nucleoside triphosphate hydrolases"/>
    <property type="match status" value="1"/>
</dbReference>
<protein>
    <submittedName>
        <fullName evidence="3">Uncharacterized protein</fullName>
    </submittedName>
</protein>
<evidence type="ECO:0000256" key="1">
    <source>
        <dbReference type="ARBA" id="ARBA00022741"/>
    </source>
</evidence>
<dbReference type="EMBL" id="UINC01159115">
    <property type="protein sequence ID" value="SVD57029.1"/>
    <property type="molecule type" value="Genomic_DNA"/>
</dbReference>
<organism evidence="3">
    <name type="scientific">marine metagenome</name>
    <dbReference type="NCBI Taxonomy" id="408172"/>
    <lineage>
        <taxon>unclassified sequences</taxon>
        <taxon>metagenomes</taxon>
        <taxon>ecological metagenomes</taxon>
    </lineage>
</organism>
<dbReference type="InterPro" id="IPR027417">
    <property type="entry name" value="P-loop_NTPase"/>
</dbReference>
<proteinExistence type="predicted"/>
<dbReference type="InterPro" id="IPR005702">
    <property type="entry name" value="Wzc-like_C"/>
</dbReference>
<sequence length="206" mass="21684">MTKKLITLSGTATSAAEAYRALRTNIMFSDGDARQRVLLICSSAPEQDGEGKSKVAANLAVTLAQSGRDTLLVDCDLRHPMQHEIWGVSNEHGISNALIEGDELSTNDVGVDHLSVVTAGPRPDNPADLLGSTGMETLVAGLRQKAEFVLLDSAPVLPVTDAALLSVYTDGVLLVLSAGVSRRAHAERACEMLEQVGARIVGAVLN</sequence>
<dbReference type="GO" id="GO:0005886">
    <property type="term" value="C:plasma membrane"/>
    <property type="evidence" value="ECO:0007669"/>
    <property type="project" value="TreeGrafter"/>
</dbReference>
<dbReference type="GO" id="GO:0004713">
    <property type="term" value="F:protein tyrosine kinase activity"/>
    <property type="evidence" value="ECO:0007669"/>
    <property type="project" value="TreeGrafter"/>
</dbReference>
<evidence type="ECO:0000313" key="3">
    <source>
        <dbReference type="EMBL" id="SVD57029.1"/>
    </source>
</evidence>
<gene>
    <name evidence="3" type="ORF">METZ01_LOCUS409883</name>
</gene>
<dbReference type="PANTHER" id="PTHR32309:SF13">
    <property type="entry name" value="FERRIC ENTEROBACTIN TRANSPORT PROTEIN FEPE"/>
    <property type="match status" value="1"/>
</dbReference>
<dbReference type="PANTHER" id="PTHR32309">
    <property type="entry name" value="TYROSINE-PROTEIN KINASE"/>
    <property type="match status" value="1"/>
</dbReference>
<evidence type="ECO:0000256" key="2">
    <source>
        <dbReference type="ARBA" id="ARBA00022840"/>
    </source>
</evidence>
<reference evidence="3" key="1">
    <citation type="submission" date="2018-05" db="EMBL/GenBank/DDBJ databases">
        <authorList>
            <person name="Lanie J.A."/>
            <person name="Ng W.-L."/>
            <person name="Kazmierczak K.M."/>
            <person name="Andrzejewski T.M."/>
            <person name="Davidsen T.M."/>
            <person name="Wayne K.J."/>
            <person name="Tettelin H."/>
            <person name="Glass J.I."/>
            <person name="Rusch D."/>
            <person name="Podicherti R."/>
            <person name="Tsui H.-C.T."/>
            <person name="Winkler M.E."/>
        </authorList>
    </citation>
    <scope>NUCLEOTIDE SEQUENCE</scope>
</reference>
<feature type="non-terminal residue" evidence="3">
    <location>
        <position position="206"/>
    </location>
</feature>
<dbReference type="InterPro" id="IPR033756">
    <property type="entry name" value="YlxH/NBP35"/>
</dbReference>
<dbReference type="GO" id="GO:0005524">
    <property type="term" value="F:ATP binding"/>
    <property type="evidence" value="ECO:0007669"/>
    <property type="project" value="UniProtKB-KW"/>
</dbReference>